<organism evidence="13 14">
    <name type="scientific">Fervidobacterium nodosum (strain ATCC 35602 / DSM 5306 / Rt17-B1)</name>
    <dbReference type="NCBI Taxonomy" id="381764"/>
    <lineage>
        <taxon>Bacteria</taxon>
        <taxon>Thermotogati</taxon>
        <taxon>Thermotogota</taxon>
        <taxon>Thermotogae</taxon>
        <taxon>Thermotogales</taxon>
        <taxon>Fervidobacteriaceae</taxon>
        <taxon>Fervidobacterium</taxon>
    </lineage>
</organism>
<evidence type="ECO:0000256" key="1">
    <source>
        <dbReference type="ARBA" id="ARBA00022490"/>
    </source>
</evidence>
<dbReference type="NCBIfam" id="TIGR00157">
    <property type="entry name" value="ribosome small subunit-dependent GTPase A"/>
    <property type="match status" value="1"/>
</dbReference>
<evidence type="ECO:0000256" key="4">
    <source>
        <dbReference type="ARBA" id="ARBA00022730"/>
    </source>
</evidence>
<feature type="binding site" evidence="10">
    <location>
        <begin position="124"/>
        <end position="127"/>
    </location>
    <ligand>
        <name>GTP</name>
        <dbReference type="ChEBI" id="CHEBI:37565"/>
    </ligand>
</feature>
<accession>A7HNP9</accession>
<comment type="subcellular location">
    <subcellularLocation>
        <location evidence="10">Cytoplasm</location>
    </subcellularLocation>
</comment>
<dbReference type="SUPFAM" id="SSF52540">
    <property type="entry name" value="P-loop containing nucleoside triphosphate hydrolases"/>
    <property type="match status" value="1"/>
</dbReference>
<keyword evidence="3 10" id="KW-0479">Metal-binding</keyword>
<dbReference type="Gene3D" id="2.40.50.140">
    <property type="entry name" value="Nucleic acid-binding proteins"/>
    <property type="match status" value="1"/>
</dbReference>
<evidence type="ECO:0000256" key="9">
    <source>
        <dbReference type="ARBA" id="ARBA00023134"/>
    </source>
</evidence>
<feature type="binding site" evidence="10">
    <location>
        <position position="261"/>
    </location>
    <ligand>
        <name>Zn(2+)</name>
        <dbReference type="ChEBI" id="CHEBI:29105"/>
    </ligand>
</feature>
<name>A7HNP9_FERNB</name>
<dbReference type="InterPro" id="IPR012340">
    <property type="entry name" value="NA-bd_OB-fold"/>
</dbReference>
<evidence type="ECO:0000256" key="5">
    <source>
        <dbReference type="ARBA" id="ARBA00022741"/>
    </source>
</evidence>
<proteinExistence type="inferred from homology"/>
<feature type="domain" description="CP-type G" evidence="12">
    <location>
        <begin position="75"/>
        <end position="232"/>
    </location>
</feature>
<dbReference type="eggNOG" id="COG1162">
    <property type="taxonomic scope" value="Bacteria"/>
</dbReference>
<evidence type="ECO:0000256" key="8">
    <source>
        <dbReference type="ARBA" id="ARBA00022884"/>
    </source>
</evidence>
<keyword evidence="7 10" id="KW-0862">Zinc</keyword>
<keyword evidence="2 10" id="KW-0690">Ribosome biogenesis</keyword>
<dbReference type="InterPro" id="IPR030378">
    <property type="entry name" value="G_CP_dom"/>
</dbReference>
<dbReference type="Pfam" id="PF16745">
    <property type="entry name" value="RsgA_N"/>
    <property type="match status" value="1"/>
</dbReference>
<dbReference type="HOGENOM" id="CLU_033617_2_1_0"/>
<dbReference type="Proteomes" id="UP000002415">
    <property type="component" value="Chromosome"/>
</dbReference>
<comment type="similarity">
    <text evidence="10">Belongs to the TRAFAC class YlqF/YawG GTPase family. RsgA subfamily.</text>
</comment>
<dbReference type="GO" id="GO:0005525">
    <property type="term" value="F:GTP binding"/>
    <property type="evidence" value="ECO:0007669"/>
    <property type="project" value="UniProtKB-UniRule"/>
</dbReference>
<evidence type="ECO:0000256" key="10">
    <source>
        <dbReference type="HAMAP-Rule" id="MF_01820"/>
    </source>
</evidence>
<gene>
    <name evidence="10" type="primary">rsgA</name>
    <name evidence="13" type="ordered locus">Fnod_1697</name>
</gene>
<dbReference type="GO" id="GO:0019843">
    <property type="term" value="F:rRNA binding"/>
    <property type="evidence" value="ECO:0007669"/>
    <property type="project" value="UniProtKB-KW"/>
</dbReference>
<evidence type="ECO:0000313" key="13">
    <source>
        <dbReference type="EMBL" id="ABS61532.1"/>
    </source>
</evidence>
<dbReference type="InterPro" id="IPR004881">
    <property type="entry name" value="Ribosome_biogen_GTPase_RsgA"/>
</dbReference>
<evidence type="ECO:0000313" key="14">
    <source>
        <dbReference type="Proteomes" id="UP000002415"/>
    </source>
</evidence>
<dbReference type="HAMAP" id="MF_01820">
    <property type="entry name" value="GTPase_RsgA"/>
    <property type="match status" value="1"/>
</dbReference>
<reference evidence="13 14" key="1">
    <citation type="submission" date="2007-07" db="EMBL/GenBank/DDBJ databases">
        <title>Complete sequence of Fervidobacterium nodosum Rt17-B1.</title>
        <authorList>
            <consortium name="US DOE Joint Genome Institute"/>
            <person name="Copeland A."/>
            <person name="Lucas S."/>
            <person name="Lapidus A."/>
            <person name="Barry K."/>
            <person name="Glavina del Rio T."/>
            <person name="Dalin E."/>
            <person name="Tice H."/>
            <person name="Pitluck S."/>
            <person name="Saunders E."/>
            <person name="Brettin T."/>
            <person name="Bruce D."/>
            <person name="Detter J.C."/>
            <person name="Han C."/>
            <person name="Schmutz J."/>
            <person name="Larimer F."/>
            <person name="Land M."/>
            <person name="Hauser L."/>
            <person name="Kyrpides N."/>
            <person name="Mikhailova N."/>
            <person name="Nelson K."/>
            <person name="Gogarten J.P."/>
            <person name="Noll K."/>
            <person name="Richardson P."/>
        </authorList>
    </citation>
    <scope>NUCLEOTIDE SEQUENCE [LARGE SCALE GENOMIC DNA]</scope>
    <source>
        <strain evidence="14">ATCC 35602 / DSM 5306 / Rt17-B1</strain>
    </source>
</reference>
<dbReference type="GO" id="GO:0042274">
    <property type="term" value="P:ribosomal small subunit biogenesis"/>
    <property type="evidence" value="ECO:0007669"/>
    <property type="project" value="UniProtKB-UniRule"/>
</dbReference>
<feature type="binding site" evidence="10">
    <location>
        <position position="254"/>
    </location>
    <ligand>
        <name>Zn(2+)</name>
        <dbReference type="ChEBI" id="CHEBI:29105"/>
    </ligand>
</feature>
<dbReference type="InterPro" id="IPR010914">
    <property type="entry name" value="RsgA_GTPase_dom"/>
</dbReference>
<dbReference type="PANTHER" id="PTHR32120">
    <property type="entry name" value="SMALL RIBOSOMAL SUBUNIT BIOGENESIS GTPASE RSGA"/>
    <property type="match status" value="1"/>
</dbReference>
<evidence type="ECO:0000256" key="3">
    <source>
        <dbReference type="ARBA" id="ARBA00022723"/>
    </source>
</evidence>
<dbReference type="Gene3D" id="1.10.40.50">
    <property type="entry name" value="Probable gtpase engc, domain 3"/>
    <property type="match status" value="1"/>
</dbReference>
<keyword evidence="9 10" id="KW-0342">GTP-binding</keyword>
<dbReference type="GO" id="GO:0005737">
    <property type="term" value="C:cytoplasm"/>
    <property type="evidence" value="ECO:0007669"/>
    <property type="project" value="UniProtKB-SubCell"/>
</dbReference>
<keyword evidence="5 10" id="KW-0547">Nucleotide-binding</keyword>
<feature type="domain" description="EngC GTPase" evidence="11">
    <location>
        <begin position="84"/>
        <end position="230"/>
    </location>
</feature>
<feature type="binding site" evidence="10">
    <location>
        <begin position="174"/>
        <end position="182"/>
    </location>
    <ligand>
        <name>GTP</name>
        <dbReference type="ChEBI" id="CHEBI:37565"/>
    </ligand>
</feature>
<evidence type="ECO:0000259" key="12">
    <source>
        <dbReference type="PROSITE" id="PS51721"/>
    </source>
</evidence>
<reference evidence="13 14" key="2">
    <citation type="journal article" date="2009" name="Proc. Natl. Acad. Sci. U.S.A.">
        <title>On the chimeric nature, thermophilic origin, and phylogenetic placement of the Thermotogales.</title>
        <authorList>
            <person name="Zhaxybayeva O."/>
            <person name="Swithers K.S."/>
            <person name="Lapierre P."/>
            <person name="Fournier G.P."/>
            <person name="Bickhart D.M."/>
            <person name="DeBoy R.T."/>
            <person name="Nelson K.E."/>
            <person name="Nesbo C.L."/>
            <person name="Doolittle W.F."/>
            <person name="Gogarten J.P."/>
            <person name="Noll K.M."/>
        </authorList>
    </citation>
    <scope>NUCLEOTIDE SEQUENCE [LARGE SCALE GENOMIC DNA]</scope>
    <source>
        <strain evidence="14">ATCC 35602 / DSM 5306 / Rt17-B1</strain>
    </source>
</reference>
<dbReference type="AlphaFoldDB" id="A7HNP9"/>
<evidence type="ECO:0000259" key="11">
    <source>
        <dbReference type="PROSITE" id="PS50936"/>
    </source>
</evidence>
<comment type="function">
    <text evidence="10">One of several proteins that assist in the late maturation steps of the functional core of the 30S ribosomal subunit. Helps release RbfA from mature subunits. May play a role in the assembly of ribosomal proteins into the subunit. Circularly permuted GTPase that catalyzes slow GTP hydrolysis, GTPase activity is stimulated by the 30S ribosomal subunit.</text>
</comment>
<dbReference type="EC" id="3.6.1.-" evidence="10"/>
<dbReference type="CDD" id="cd01854">
    <property type="entry name" value="YjeQ_EngC"/>
    <property type="match status" value="1"/>
</dbReference>
<dbReference type="Gene3D" id="3.40.50.300">
    <property type="entry name" value="P-loop containing nucleotide triphosphate hydrolases"/>
    <property type="match status" value="1"/>
</dbReference>
<sequence length="302" mass="34262">MSDTVINKALRRRGIVVKFYSNLLVVEDIETGEQFLCKLRGKFKKQGIRPITGDIVEYTKIVGNEGVVENILNRKSELKKPSVANIDQVIIVTTIDKPAVPLDILDRFIVLVEYEGLPIVIVLNKVDLLKEEQIKEFESIYKKLYPVVKTSAMTGYGIEELKQQLSGKISVFAGMSGVGKSSLLNSIENNLKLRTGEISEKLGRGKHTTTAAELLRLSFGGWVVDTPGFASLDIDHISENILRELFIEFENDKCYFPDCYHIDEPGCHVKEMVKKGKIPYSRYESYQRMLEELQELRKEALE</sequence>
<keyword evidence="1 10" id="KW-0963">Cytoplasm</keyword>
<comment type="subunit">
    <text evidence="10">Monomer. Associates with 30S ribosomal subunit, binds 16S rRNA.</text>
</comment>
<dbReference type="SUPFAM" id="SSF50249">
    <property type="entry name" value="Nucleic acid-binding proteins"/>
    <property type="match status" value="1"/>
</dbReference>
<dbReference type="EMBL" id="CP000771">
    <property type="protein sequence ID" value="ABS61532.1"/>
    <property type="molecule type" value="Genomic_DNA"/>
</dbReference>
<dbReference type="PANTHER" id="PTHR32120:SF11">
    <property type="entry name" value="SMALL RIBOSOMAL SUBUNIT BIOGENESIS GTPASE RSGA 1, MITOCHONDRIAL-RELATED"/>
    <property type="match status" value="1"/>
</dbReference>
<dbReference type="PROSITE" id="PS50936">
    <property type="entry name" value="ENGC_GTPASE"/>
    <property type="match status" value="1"/>
</dbReference>
<keyword evidence="4 10" id="KW-0699">rRNA-binding</keyword>
<dbReference type="RefSeq" id="WP_011994823.1">
    <property type="nucleotide sequence ID" value="NC_009718.1"/>
</dbReference>
<feature type="binding site" evidence="10">
    <location>
        <position position="259"/>
    </location>
    <ligand>
        <name>Zn(2+)</name>
        <dbReference type="ChEBI" id="CHEBI:29105"/>
    </ligand>
</feature>
<dbReference type="Pfam" id="PF03193">
    <property type="entry name" value="RsgA_GTPase"/>
    <property type="match status" value="1"/>
</dbReference>
<keyword evidence="14" id="KW-1185">Reference proteome</keyword>
<dbReference type="InterPro" id="IPR031944">
    <property type="entry name" value="RsgA_N"/>
</dbReference>
<keyword evidence="6 10" id="KW-0378">Hydrolase</keyword>
<comment type="cofactor">
    <cofactor evidence="10">
        <name>Zn(2+)</name>
        <dbReference type="ChEBI" id="CHEBI:29105"/>
    </cofactor>
    <text evidence="10">Binds 1 zinc ion per subunit.</text>
</comment>
<dbReference type="InterPro" id="IPR027417">
    <property type="entry name" value="P-loop_NTPase"/>
</dbReference>
<dbReference type="PROSITE" id="PS51721">
    <property type="entry name" value="G_CP"/>
    <property type="match status" value="1"/>
</dbReference>
<dbReference type="GO" id="GO:0046872">
    <property type="term" value="F:metal ion binding"/>
    <property type="evidence" value="ECO:0007669"/>
    <property type="project" value="UniProtKB-KW"/>
</dbReference>
<evidence type="ECO:0000256" key="7">
    <source>
        <dbReference type="ARBA" id="ARBA00022833"/>
    </source>
</evidence>
<protein>
    <recommendedName>
        <fullName evidence="10">Small ribosomal subunit biogenesis GTPase RsgA</fullName>
        <ecNumber evidence="10">3.6.1.-</ecNumber>
    </recommendedName>
</protein>
<dbReference type="GO" id="GO:0003924">
    <property type="term" value="F:GTPase activity"/>
    <property type="evidence" value="ECO:0007669"/>
    <property type="project" value="UniProtKB-UniRule"/>
</dbReference>
<dbReference type="STRING" id="381764.Fnod_1697"/>
<evidence type="ECO:0000256" key="6">
    <source>
        <dbReference type="ARBA" id="ARBA00022801"/>
    </source>
</evidence>
<dbReference type="KEGG" id="fno:Fnod_1697"/>
<feature type="binding site" evidence="10">
    <location>
        <position position="267"/>
    </location>
    <ligand>
        <name>Zn(2+)</name>
        <dbReference type="ChEBI" id="CHEBI:29105"/>
    </ligand>
</feature>
<evidence type="ECO:0000256" key="2">
    <source>
        <dbReference type="ARBA" id="ARBA00022517"/>
    </source>
</evidence>
<keyword evidence="8 10" id="KW-0694">RNA-binding</keyword>